<proteinExistence type="predicted"/>
<evidence type="ECO:0000313" key="1">
    <source>
        <dbReference type="EMBL" id="MCV3273666.1"/>
    </source>
</evidence>
<comment type="caution">
    <text evidence="1">The sequence shown here is derived from an EMBL/GenBank/DDBJ whole genome shotgun (WGS) entry which is preliminary data.</text>
</comment>
<organism evidence="1 2">
    <name type="scientific">Roseobacter sinensis</name>
    <dbReference type="NCBI Taxonomy" id="2931391"/>
    <lineage>
        <taxon>Bacteria</taxon>
        <taxon>Pseudomonadati</taxon>
        <taxon>Pseudomonadota</taxon>
        <taxon>Alphaproteobacteria</taxon>
        <taxon>Rhodobacterales</taxon>
        <taxon>Roseobacteraceae</taxon>
        <taxon>Roseobacter</taxon>
    </lineage>
</organism>
<sequence length="198" mass="23109">MPDARTSAGKVPEYYLIDFDWDGYTQWTLRPDEADALLETWVAQIQERAGKLMHFLGAEGFTRTRERFDSDELDNLERFIVNHCDLYQHPKDQEYYLTDFSFEICKDTAALIGSLCQDRVPELKWSLNTDRNSGMMYQSIGMQSVIDGDHIPLLHLVCEFAEEALRKRQKFLGAFRKQRRGFLVKLLLLVGYEQEVQA</sequence>
<dbReference type="RefSeq" id="WP_263845878.1">
    <property type="nucleotide sequence ID" value="NZ_JALIEB010000018.1"/>
</dbReference>
<accession>A0ABT3BJC2</accession>
<name>A0ABT3BJC2_9RHOB</name>
<dbReference type="EMBL" id="JALIEB010000018">
    <property type="protein sequence ID" value="MCV3273666.1"/>
    <property type="molecule type" value="Genomic_DNA"/>
</dbReference>
<protein>
    <submittedName>
        <fullName evidence="1">Uncharacterized protein</fullName>
    </submittedName>
</protein>
<reference evidence="1 2" key="1">
    <citation type="submission" date="2022-04" db="EMBL/GenBank/DDBJ databases">
        <title>Roseobacter sp. WL0113 is a bacterium isolated from neritic sediment.</title>
        <authorList>
            <person name="Wang L."/>
            <person name="He W."/>
            <person name="Zhang D.-F."/>
        </authorList>
    </citation>
    <scope>NUCLEOTIDE SEQUENCE [LARGE SCALE GENOMIC DNA]</scope>
    <source>
        <strain evidence="1 2">WL0113</strain>
    </source>
</reference>
<keyword evidence="2" id="KW-1185">Reference proteome</keyword>
<dbReference type="Proteomes" id="UP001208690">
    <property type="component" value="Unassembled WGS sequence"/>
</dbReference>
<evidence type="ECO:0000313" key="2">
    <source>
        <dbReference type="Proteomes" id="UP001208690"/>
    </source>
</evidence>
<gene>
    <name evidence="1" type="ORF">MUB52_19715</name>
</gene>